<dbReference type="EMBL" id="LDJR01000056">
    <property type="protein sequence ID" value="OAK68541.1"/>
    <property type="molecule type" value="Genomic_DNA"/>
</dbReference>
<name>A0A177ZKM1_9BACI</name>
<dbReference type="InterPro" id="IPR038071">
    <property type="entry name" value="UROD/MetE-like_sf"/>
</dbReference>
<keyword evidence="3" id="KW-1185">Reference proteome</keyword>
<dbReference type="GO" id="GO:0008270">
    <property type="term" value="F:zinc ion binding"/>
    <property type="evidence" value="ECO:0007669"/>
    <property type="project" value="InterPro"/>
</dbReference>
<keyword evidence="2" id="KW-0489">Methyltransferase</keyword>
<accession>A0A177ZKM1</accession>
<dbReference type="Gene3D" id="3.20.20.210">
    <property type="match status" value="1"/>
</dbReference>
<dbReference type="EC" id="2.1.1.14" evidence="2"/>
<dbReference type="SUPFAM" id="SSF51726">
    <property type="entry name" value="UROD/MetE-like"/>
    <property type="match status" value="1"/>
</dbReference>
<dbReference type="GO" id="GO:0003871">
    <property type="term" value="F:5-methyltetrahydropteroyltriglutamate-homocysteine S-methyltransferase activity"/>
    <property type="evidence" value="ECO:0007669"/>
    <property type="project" value="UniProtKB-EC"/>
</dbReference>
<evidence type="ECO:0000313" key="2">
    <source>
        <dbReference type="EMBL" id="OAK68541.1"/>
    </source>
</evidence>
<reference evidence="2 3" key="1">
    <citation type="submission" date="2015-05" db="EMBL/GenBank/DDBJ databases">
        <title>Comparison of genome.</title>
        <authorList>
            <person name="Zheng Z."/>
            <person name="Sun M."/>
        </authorList>
    </citation>
    <scope>NUCLEOTIDE SEQUENCE [LARGE SCALE GENOMIC DNA]</scope>
    <source>
        <strain evidence="2 3">G25-74</strain>
    </source>
</reference>
<sequence>MLMANKLPLKGDHVGSLLRTEPIKQARAAFAKEEIDKATLKEVEDREIEKLVQKQIEVGLKTITDGEFRRIIWHHDFFSGFEGIEMIKNERKATFGGGNKPKPITIVITGKIKNHDHYMIEHFKFLKKAVDKYGDGTQVAKFAIPAPSVIMYRSFNEREKEIYPNPVDMFHDLGVAYREVVKALYEAGCRYIQFDDTTFTAFNDQTFTKRMMESTGLSKEEILDLMIKTTNDVLQVKPEDLIITVHMCRGNFRSKHLHANGGYDYVAPIFDQLHYDAFFLEYDDERSGDFEPLKHINRRDVEIVLGLITSKFPELEESFAIKERMIEASQFIPLENLAISPQCGFASSEEGNVLTEEEQWNKIKHMLQIAESVFGKVAANK</sequence>
<dbReference type="OrthoDB" id="6430685at2"/>
<feature type="domain" description="Cobalamin-independent methionine synthase MetE C-terminal/archaeal" evidence="1">
    <location>
        <begin position="14"/>
        <end position="371"/>
    </location>
</feature>
<dbReference type="PATRIC" id="fig|217031.6.peg.3413"/>
<gene>
    <name evidence="2" type="ORF">ABB05_15825</name>
</gene>
<dbReference type="AlphaFoldDB" id="A0A177ZKM1"/>
<keyword evidence="2" id="KW-0808">Transferase</keyword>
<comment type="caution">
    <text evidence="2">The sequence shown here is derived from an EMBL/GenBank/DDBJ whole genome shotgun (WGS) entry which is preliminary data.</text>
</comment>
<dbReference type="Proteomes" id="UP000077881">
    <property type="component" value="Unassembled WGS sequence"/>
</dbReference>
<evidence type="ECO:0000313" key="3">
    <source>
        <dbReference type="Proteomes" id="UP000077881"/>
    </source>
</evidence>
<protein>
    <submittedName>
        <fullName evidence="2">5-methyltetrahydropteroyltriglutamate--homocysteine methyltransferase</fullName>
        <ecNumber evidence="2">2.1.1.14</ecNumber>
    </submittedName>
</protein>
<dbReference type="PANTHER" id="PTHR43844:SF1">
    <property type="entry name" value="METHIONINE SYNTHASE"/>
    <property type="match status" value="1"/>
</dbReference>
<dbReference type="Pfam" id="PF01717">
    <property type="entry name" value="Meth_synt_2"/>
    <property type="match status" value="1"/>
</dbReference>
<dbReference type="PANTHER" id="PTHR43844">
    <property type="entry name" value="METHIONINE SYNTHASE"/>
    <property type="match status" value="1"/>
</dbReference>
<dbReference type="STRING" id="217031.ABB05_15825"/>
<dbReference type="GO" id="GO:0009086">
    <property type="term" value="P:methionine biosynthetic process"/>
    <property type="evidence" value="ECO:0007669"/>
    <property type="project" value="InterPro"/>
</dbReference>
<dbReference type="CDD" id="cd03311">
    <property type="entry name" value="CIMS_C_terminal_like"/>
    <property type="match status" value="1"/>
</dbReference>
<dbReference type="NCBIfam" id="NF005085">
    <property type="entry name" value="PRK06520.1"/>
    <property type="match status" value="1"/>
</dbReference>
<proteinExistence type="predicted"/>
<dbReference type="GO" id="GO:0032259">
    <property type="term" value="P:methylation"/>
    <property type="evidence" value="ECO:0007669"/>
    <property type="project" value="UniProtKB-KW"/>
</dbReference>
<organism evidence="2 3">
    <name type="scientific">Lederbergia galactosidilytica</name>
    <dbReference type="NCBI Taxonomy" id="217031"/>
    <lineage>
        <taxon>Bacteria</taxon>
        <taxon>Bacillati</taxon>
        <taxon>Bacillota</taxon>
        <taxon>Bacilli</taxon>
        <taxon>Bacillales</taxon>
        <taxon>Bacillaceae</taxon>
        <taxon>Lederbergia</taxon>
    </lineage>
</organism>
<dbReference type="InterPro" id="IPR002629">
    <property type="entry name" value="Met_Synth_C/arc"/>
</dbReference>
<evidence type="ECO:0000259" key="1">
    <source>
        <dbReference type="Pfam" id="PF01717"/>
    </source>
</evidence>